<dbReference type="GO" id="GO:0038023">
    <property type="term" value="F:signaling receptor activity"/>
    <property type="evidence" value="ECO:0007669"/>
    <property type="project" value="TreeGrafter"/>
</dbReference>
<evidence type="ECO:0000256" key="6">
    <source>
        <dbReference type="ARBA" id="ARBA00023170"/>
    </source>
</evidence>
<keyword evidence="4" id="KW-0963">Cytoplasm</keyword>
<accession>A0A0E0MNG3</accession>
<dbReference type="FunFam" id="3.30.530.20:FF:000030">
    <property type="entry name" value="Pathogenesis-related protein 10"/>
    <property type="match status" value="1"/>
</dbReference>
<dbReference type="GO" id="GO:0005634">
    <property type="term" value="C:nucleus"/>
    <property type="evidence" value="ECO:0007669"/>
    <property type="project" value="UniProtKB-SubCell"/>
</dbReference>
<evidence type="ECO:0000256" key="8">
    <source>
        <dbReference type="ARBA" id="ARBA00023272"/>
    </source>
</evidence>
<comment type="similarity">
    <text evidence="3">Belongs to the PYR/PYL/RCAR abscisic acid intracellular receptor family.</text>
</comment>
<evidence type="ECO:0000256" key="1">
    <source>
        <dbReference type="ARBA" id="ARBA00004123"/>
    </source>
</evidence>
<dbReference type="PANTHER" id="PTHR31213">
    <property type="entry name" value="OS08G0374000 PROTEIN-RELATED"/>
    <property type="match status" value="1"/>
</dbReference>
<dbReference type="AlphaFoldDB" id="A0A0E0MNG3"/>
<comment type="subcellular location">
    <subcellularLocation>
        <location evidence="2">Cytoplasm</location>
    </subcellularLocation>
    <subcellularLocation>
        <location evidence="1">Nucleus</location>
    </subcellularLocation>
</comment>
<evidence type="ECO:0000313" key="10">
    <source>
        <dbReference type="Proteomes" id="UP000026962"/>
    </source>
</evidence>
<evidence type="ECO:0000256" key="2">
    <source>
        <dbReference type="ARBA" id="ARBA00004496"/>
    </source>
</evidence>
<dbReference type="Pfam" id="PF10604">
    <property type="entry name" value="Polyketide_cyc2"/>
    <property type="match status" value="1"/>
</dbReference>
<evidence type="ECO:0000256" key="3">
    <source>
        <dbReference type="ARBA" id="ARBA00008594"/>
    </source>
</evidence>
<dbReference type="PANTHER" id="PTHR31213:SF168">
    <property type="entry name" value="OS12G0555100 PROTEIN"/>
    <property type="match status" value="1"/>
</dbReference>
<dbReference type="Gramene" id="OPUNC12G13920.2">
    <property type="protein sequence ID" value="OPUNC12G13920.2"/>
    <property type="gene ID" value="OPUNC12G13920"/>
</dbReference>
<organism evidence="9">
    <name type="scientific">Oryza punctata</name>
    <name type="common">Red rice</name>
    <dbReference type="NCBI Taxonomy" id="4537"/>
    <lineage>
        <taxon>Eukaryota</taxon>
        <taxon>Viridiplantae</taxon>
        <taxon>Streptophyta</taxon>
        <taxon>Embryophyta</taxon>
        <taxon>Tracheophyta</taxon>
        <taxon>Spermatophyta</taxon>
        <taxon>Magnoliopsida</taxon>
        <taxon>Liliopsida</taxon>
        <taxon>Poales</taxon>
        <taxon>Poaceae</taxon>
        <taxon>BOP clade</taxon>
        <taxon>Oryzoideae</taxon>
        <taxon>Oryzeae</taxon>
        <taxon>Oryzinae</taxon>
        <taxon>Oryza</taxon>
    </lineage>
</organism>
<protein>
    <recommendedName>
        <fullName evidence="11">Bet v I/Major latex protein domain-containing protein</fullName>
    </recommendedName>
</protein>
<dbReference type="GO" id="GO:0010427">
    <property type="term" value="F:abscisic acid binding"/>
    <property type="evidence" value="ECO:0007669"/>
    <property type="project" value="TreeGrafter"/>
</dbReference>
<evidence type="ECO:0000256" key="4">
    <source>
        <dbReference type="ARBA" id="ARBA00022490"/>
    </source>
</evidence>
<dbReference type="GO" id="GO:0009738">
    <property type="term" value="P:abscisic acid-activated signaling pathway"/>
    <property type="evidence" value="ECO:0007669"/>
    <property type="project" value="UniProtKB-KW"/>
</dbReference>
<name>A0A0E0MNG3_ORYPU</name>
<dbReference type="InterPro" id="IPR023393">
    <property type="entry name" value="START-like_dom_sf"/>
</dbReference>
<dbReference type="GO" id="GO:0004864">
    <property type="term" value="F:protein phosphatase inhibitor activity"/>
    <property type="evidence" value="ECO:0007669"/>
    <property type="project" value="UniProtKB-KW"/>
</dbReference>
<evidence type="ECO:0008006" key="11">
    <source>
        <dbReference type="Google" id="ProtNLM"/>
    </source>
</evidence>
<dbReference type="HOGENOM" id="CLU_1009637_0_0_1"/>
<dbReference type="Proteomes" id="UP000026962">
    <property type="component" value="Chromosome 12"/>
</dbReference>
<keyword evidence="10" id="KW-1185">Reference proteome</keyword>
<evidence type="ECO:0000256" key="5">
    <source>
        <dbReference type="ARBA" id="ARBA00022682"/>
    </source>
</evidence>
<dbReference type="GO" id="GO:0005737">
    <property type="term" value="C:cytoplasm"/>
    <property type="evidence" value="ECO:0007669"/>
    <property type="project" value="UniProtKB-SubCell"/>
</dbReference>
<reference evidence="9" key="2">
    <citation type="submission" date="2018-05" db="EMBL/GenBank/DDBJ databases">
        <title>OpunRS2 (Oryza punctata Reference Sequence Version 2).</title>
        <authorList>
            <person name="Zhang J."/>
            <person name="Kudrna D."/>
            <person name="Lee S."/>
            <person name="Talag J."/>
            <person name="Welchert J."/>
            <person name="Wing R.A."/>
        </authorList>
    </citation>
    <scope>NUCLEOTIDE SEQUENCE [LARGE SCALE GENOMIC DNA]</scope>
</reference>
<keyword evidence="8" id="KW-0650">Protein phosphatase inhibitor</keyword>
<keyword evidence="7" id="KW-0539">Nucleus</keyword>
<evidence type="ECO:0000256" key="7">
    <source>
        <dbReference type="ARBA" id="ARBA00023242"/>
    </source>
</evidence>
<keyword evidence="6" id="KW-0675">Receptor</keyword>
<evidence type="ECO:0000313" key="9">
    <source>
        <dbReference type="EnsemblPlants" id="OPUNC12G13920.2"/>
    </source>
</evidence>
<sequence>MAPACVSDERAVAVSVERVWKVCLDVQALPKVCAGFVDAVEVEGNGGPGTIHIMKLNPAADAGSLFKTKVVVCDSAAHVLKSEVLEVKSKVENLKSHSTETKLEATGDASCVAKLKVEYELEDGGSLSPEQEKMIVDGYFGMLQMIEAYLVAHPADPGTIYTMKLNPAAGVGSTYKTRVTVCDGAAHVLKSEVLEAESSVGKLKSHSTETKLEATGDASCVAKLKVEYELEDGGSLSPEKEKIIVDGYYGMLKMIEDYLVAHPNEYA</sequence>
<proteinExistence type="inferred from homology"/>
<dbReference type="SUPFAM" id="SSF55961">
    <property type="entry name" value="Bet v1-like"/>
    <property type="match status" value="2"/>
</dbReference>
<dbReference type="InterPro" id="IPR019587">
    <property type="entry name" value="Polyketide_cyclase/dehydratase"/>
</dbReference>
<dbReference type="InterPro" id="IPR050279">
    <property type="entry name" value="Plant_def-hormone_signal"/>
</dbReference>
<dbReference type="EnsemblPlants" id="OPUNC12G13920.2">
    <property type="protein sequence ID" value="OPUNC12G13920.2"/>
    <property type="gene ID" value="OPUNC12G13920"/>
</dbReference>
<reference evidence="9" key="1">
    <citation type="submission" date="2015-04" db="UniProtKB">
        <authorList>
            <consortium name="EnsemblPlants"/>
        </authorList>
    </citation>
    <scope>IDENTIFICATION</scope>
</reference>
<dbReference type="Gene3D" id="3.30.530.20">
    <property type="match status" value="2"/>
</dbReference>
<keyword evidence="5" id="KW-0938">Abscisic acid signaling pathway</keyword>
<dbReference type="CDD" id="cd07816">
    <property type="entry name" value="Bet_v1-like"/>
    <property type="match status" value="1"/>
</dbReference>